<dbReference type="OrthoDB" id="1466765at2"/>
<sequence>MKFLFTLIASLFFFAFTVQAQEVVLYEQNFTTAPSTITTTTWTTDNVYPNGTTGGPYYRTRVASDTGTVKQFTLSNPISTMNMVGLMVTWEEYRTQHWRHNDNGQTILKQQQNSNSTKIDNIKPIVLEYSLDGVNYSSKGIGFTQNTSSFYTWAPINGGSPIFLPADALNQEKVYLRWTITVDITNQDFYAMDDLRIVGEEEQVVAPLPVELMYFKGAVQGANASLTWATAQELDNEKFVVERSQDGKSFSQIGEVQGHGNSSILINYTFTDTNPGVGTNYYRLRQVDFGGTEETSNVVALQFKGGQHTLNGNLAKVYPTIAATEVNVSLALHNAQVTVLNANGLQVAQYSSASQNLVLPVSHLQPGIYFINVTDGKQQQTQRFVKK</sequence>
<gene>
    <name evidence="3" type="ORF">A3841_13700</name>
</gene>
<dbReference type="EMBL" id="LVWA01000004">
    <property type="protein sequence ID" value="OKL40894.1"/>
    <property type="molecule type" value="Genomic_DNA"/>
</dbReference>
<dbReference type="InterPro" id="IPR013783">
    <property type="entry name" value="Ig-like_fold"/>
</dbReference>
<keyword evidence="4" id="KW-1185">Reference proteome</keyword>
<feature type="domain" description="Secretion system C-terminal sorting" evidence="2">
    <location>
        <begin position="317"/>
        <end position="385"/>
    </location>
</feature>
<dbReference type="Gene3D" id="2.60.40.10">
    <property type="entry name" value="Immunoglobulins"/>
    <property type="match status" value="1"/>
</dbReference>
<dbReference type="STRING" id="1797110.A3841_13700"/>
<comment type="caution">
    <text evidence="3">The sequence shown here is derived from an EMBL/GenBank/DDBJ whole genome shotgun (WGS) entry which is preliminary data.</text>
</comment>
<dbReference type="RefSeq" id="WP_073851512.1">
    <property type="nucleotide sequence ID" value="NZ_LVWA01000004.1"/>
</dbReference>
<dbReference type="Pfam" id="PF18962">
    <property type="entry name" value="Por_Secre_tail"/>
    <property type="match status" value="1"/>
</dbReference>
<evidence type="ECO:0000313" key="4">
    <source>
        <dbReference type="Proteomes" id="UP000186551"/>
    </source>
</evidence>
<protein>
    <recommendedName>
        <fullName evidence="2">Secretion system C-terminal sorting domain-containing protein</fullName>
    </recommendedName>
</protein>
<name>A0A1Q5PF95_9BACT</name>
<evidence type="ECO:0000259" key="2">
    <source>
        <dbReference type="Pfam" id="PF18962"/>
    </source>
</evidence>
<accession>A0A1Q5PF95</accession>
<feature type="chain" id="PRO_5010290369" description="Secretion system C-terminal sorting domain-containing protein" evidence="1">
    <location>
        <begin position="21"/>
        <end position="387"/>
    </location>
</feature>
<dbReference type="Proteomes" id="UP000186551">
    <property type="component" value="Unassembled WGS sequence"/>
</dbReference>
<feature type="signal peptide" evidence="1">
    <location>
        <begin position="1"/>
        <end position="20"/>
    </location>
</feature>
<dbReference type="AlphaFoldDB" id="A0A1Q5PF95"/>
<reference evidence="3 4" key="1">
    <citation type="submission" date="2016-03" db="EMBL/GenBank/DDBJ databases">
        <title>Genome sequence of Pontibacter sp. nov., of the family cytophagaceae, isolated from marine sediment of the Yellow Sea, China.</title>
        <authorList>
            <person name="Zhang G."/>
            <person name="Zhang R."/>
        </authorList>
    </citation>
    <scope>NUCLEOTIDE SEQUENCE [LARGE SCALE GENOMIC DNA]</scope>
    <source>
        <strain evidence="3 4">S10-8</strain>
    </source>
</reference>
<dbReference type="NCBIfam" id="TIGR04183">
    <property type="entry name" value="Por_Secre_tail"/>
    <property type="match status" value="1"/>
</dbReference>
<proteinExistence type="predicted"/>
<evidence type="ECO:0000256" key="1">
    <source>
        <dbReference type="SAM" id="SignalP"/>
    </source>
</evidence>
<keyword evidence="1" id="KW-0732">Signal</keyword>
<evidence type="ECO:0000313" key="3">
    <source>
        <dbReference type="EMBL" id="OKL40894.1"/>
    </source>
</evidence>
<organism evidence="3 4">
    <name type="scientific">Pontibacter flavimaris</name>
    <dbReference type="NCBI Taxonomy" id="1797110"/>
    <lineage>
        <taxon>Bacteria</taxon>
        <taxon>Pseudomonadati</taxon>
        <taxon>Bacteroidota</taxon>
        <taxon>Cytophagia</taxon>
        <taxon>Cytophagales</taxon>
        <taxon>Hymenobacteraceae</taxon>
        <taxon>Pontibacter</taxon>
    </lineage>
</organism>
<dbReference type="InterPro" id="IPR026444">
    <property type="entry name" value="Secre_tail"/>
</dbReference>